<feature type="non-terminal residue" evidence="1">
    <location>
        <position position="151"/>
    </location>
</feature>
<keyword evidence="2" id="KW-1185">Reference proteome</keyword>
<name>A0ACC1HMD1_9FUNG</name>
<accession>A0ACC1HMD1</accession>
<evidence type="ECO:0000313" key="2">
    <source>
        <dbReference type="Proteomes" id="UP001145114"/>
    </source>
</evidence>
<reference evidence="1" key="1">
    <citation type="submission" date="2022-06" db="EMBL/GenBank/DDBJ databases">
        <title>Phylogenomic reconstructions and comparative analyses of Kickxellomycotina fungi.</title>
        <authorList>
            <person name="Reynolds N.K."/>
            <person name="Stajich J.E."/>
            <person name="Barry K."/>
            <person name="Grigoriev I.V."/>
            <person name="Crous P."/>
            <person name="Smith M.E."/>
        </authorList>
    </citation>
    <scope>NUCLEOTIDE SEQUENCE</scope>
    <source>
        <strain evidence="1">RSA 2271</strain>
    </source>
</reference>
<organism evidence="1 2">
    <name type="scientific">Spiromyces aspiralis</name>
    <dbReference type="NCBI Taxonomy" id="68401"/>
    <lineage>
        <taxon>Eukaryota</taxon>
        <taxon>Fungi</taxon>
        <taxon>Fungi incertae sedis</taxon>
        <taxon>Zoopagomycota</taxon>
        <taxon>Kickxellomycotina</taxon>
        <taxon>Kickxellomycetes</taxon>
        <taxon>Kickxellales</taxon>
        <taxon>Kickxellaceae</taxon>
        <taxon>Spiromyces</taxon>
    </lineage>
</organism>
<protein>
    <submittedName>
        <fullName evidence="1">Uncharacterized protein</fullName>
    </submittedName>
</protein>
<comment type="caution">
    <text evidence="1">The sequence shown here is derived from an EMBL/GenBank/DDBJ whole genome shotgun (WGS) entry which is preliminary data.</text>
</comment>
<proteinExistence type="predicted"/>
<dbReference type="Proteomes" id="UP001145114">
    <property type="component" value="Unassembled WGS sequence"/>
</dbReference>
<dbReference type="EMBL" id="JAMZIH010003934">
    <property type="protein sequence ID" value="KAJ1676540.1"/>
    <property type="molecule type" value="Genomic_DNA"/>
</dbReference>
<sequence>MLVKKEDSAGGIHSRLGGRPKRASAIAKSDIIGRLGPIKGAASTSVAGVASGRVVKRAASTGIITKAGRSAAAEKRVQNINIKGEAGPCTVFVANLDKGASSKDVEMCFKKYGEIRKCTILYDSNRRSTGKAEVVFAHKLDAEKAVKELDG</sequence>
<gene>
    <name evidence="1" type="ORF">EV182_007997</name>
</gene>
<evidence type="ECO:0000313" key="1">
    <source>
        <dbReference type="EMBL" id="KAJ1676540.1"/>
    </source>
</evidence>